<feature type="signal peptide" evidence="1">
    <location>
        <begin position="1"/>
        <end position="19"/>
    </location>
</feature>
<protein>
    <recommendedName>
        <fullName evidence="4">Succinate dehydrogenase</fullName>
    </recommendedName>
</protein>
<evidence type="ECO:0000313" key="2">
    <source>
        <dbReference type="EMBL" id="KAA9005223.1"/>
    </source>
</evidence>
<dbReference type="Proteomes" id="UP000326554">
    <property type="component" value="Unassembled WGS sequence"/>
</dbReference>
<accession>A0A5J5GBD5</accession>
<evidence type="ECO:0000256" key="1">
    <source>
        <dbReference type="SAM" id="SignalP"/>
    </source>
</evidence>
<dbReference type="EMBL" id="VYQE01000007">
    <property type="protein sequence ID" value="KAA9005223.1"/>
    <property type="molecule type" value="Genomic_DNA"/>
</dbReference>
<comment type="caution">
    <text evidence="2">The sequence shown here is derived from an EMBL/GenBank/DDBJ whole genome shotgun (WGS) entry which is preliminary data.</text>
</comment>
<gene>
    <name evidence="2" type="ORF">F3S47_18130</name>
</gene>
<reference evidence="2 3" key="1">
    <citation type="submission" date="2019-09" db="EMBL/GenBank/DDBJ databases">
        <authorList>
            <person name="Park J.-S."/>
            <person name="Choi H.-J."/>
        </authorList>
    </citation>
    <scope>NUCLEOTIDE SEQUENCE [LARGE SCALE GENOMIC DNA]</scope>
    <source>
        <strain evidence="2 3">176SS1-4</strain>
    </source>
</reference>
<evidence type="ECO:0008006" key="4">
    <source>
        <dbReference type="Google" id="ProtNLM"/>
    </source>
</evidence>
<evidence type="ECO:0000313" key="3">
    <source>
        <dbReference type="Proteomes" id="UP000326554"/>
    </source>
</evidence>
<dbReference type="RefSeq" id="WP_150446729.1">
    <property type="nucleotide sequence ID" value="NZ_VYQE01000007.1"/>
</dbReference>
<keyword evidence="1" id="KW-0732">Signal</keyword>
<name>A0A5J5GBD5_9RHOB</name>
<keyword evidence="3" id="KW-1185">Reference proteome</keyword>
<sequence length="106" mass="10856">MIRIALLALLALPACTQLSGTVDRVTEAAVGNPARSVIRPAIERQTGNAAQADRITDCVIQNATPGELTRIAADATSVEGPAPDITLLIAQILQRPATSQCAAAAA</sequence>
<feature type="chain" id="PRO_5023811196" description="Succinate dehydrogenase" evidence="1">
    <location>
        <begin position="20"/>
        <end position="106"/>
    </location>
</feature>
<dbReference type="AlphaFoldDB" id="A0A5J5GBD5"/>
<proteinExistence type="predicted"/>
<organism evidence="2 3">
    <name type="scientific">Histidinibacterium aquaticum</name>
    <dbReference type="NCBI Taxonomy" id="2613962"/>
    <lineage>
        <taxon>Bacteria</taxon>
        <taxon>Pseudomonadati</taxon>
        <taxon>Pseudomonadota</taxon>
        <taxon>Alphaproteobacteria</taxon>
        <taxon>Rhodobacterales</taxon>
        <taxon>Paracoccaceae</taxon>
        <taxon>Histidinibacterium</taxon>
    </lineage>
</organism>